<dbReference type="Pfam" id="PF03118">
    <property type="entry name" value="RNA_pol_A_CTD"/>
    <property type="match status" value="1"/>
</dbReference>
<dbReference type="SUPFAM" id="SSF47789">
    <property type="entry name" value="C-terminal domain of RNA polymerase alpha subunit"/>
    <property type="match status" value="1"/>
</dbReference>
<dbReference type="GO" id="GO:0003677">
    <property type="term" value="F:DNA binding"/>
    <property type="evidence" value="ECO:0007669"/>
    <property type="project" value="InterPro"/>
</dbReference>
<keyword evidence="3" id="KW-1185">Reference proteome</keyword>
<dbReference type="EMBL" id="LRDB01000004">
    <property type="protein sequence ID" value="KYG82252.1"/>
    <property type="molecule type" value="Genomic_DNA"/>
</dbReference>
<feature type="domain" description="RNA polymerase alpha subunit C-terminal" evidence="1">
    <location>
        <begin position="28"/>
        <end position="88"/>
    </location>
</feature>
<dbReference type="Proteomes" id="UP000075615">
    <property type="component" value="Unassembled WGS sequence"/>
</dbReference>
<dbReference type="AlphaFoldDB" id="A0A150XUF8"/>
<dbReference type="InterPro" id="IPR011260">
    <property type="entry name" value="RNAP_asu_C"/>
</dbReference>
<dbReference type="Gene3D" id="1.10.150.20">
    <property type="entry name" value="5' to 3' exonuclease, C-terminal subdomain"/>
    <property type="match status" value="1"/>
</dbReference>
<organism evidence="2 3">
    <name type="scientific">Roseivirga echinicomitans</name>
    <dbReference type="NCBI Taxonomy" id="296218"/>
    <lineage>
        <taxon>Bacteria</taxon>
        <taxon>Pseudomonadati</taxon>
        <taxon>Bacteroidota</taxon>
        <taxon>Cytophagia</taxon>
        <taxon>Cytophagales</taxon>
        <taxon>Roseivirgaceae</taxon>
        <taxon>Roseivirga</taxon>
    </lineage>
</organism>
<dbReference type="RefSeq" id="WP_068412961.1">
    <property type="nucleotide sequence ID" value="NZ_LRDB01000004.1"/>
</dbReference>
<proteinExistence type="predicted"/>
<protein>
    <recommendedName>
        <fullName evidence="1">RNA polymerase alpha subunit C-terminal domain-containing protein</fullName>
    </recommendedName>
</protein>
<evidence type="ECO:0000313" key="2">
    <source>
        <dbReference type="EMBL" id="KYG82252.1"/>
    </source>
</evidence>
<reference evidence="2 3" key="1">
    <citation type="submission" date="2016-01" db="EMBL/GenBank/DDBJ databases">
        <title>Genome sequencing of Roseivirga echinicomitans KMM 6058.</title>
        <authorList>
            <person name="Selvaratnam C."/>
            <person name="Thevarajoo S."/>
            <person name="Goh K.M."/>
            <person name="Ee R."/>
            <person name="Chan K.-G."/>
            <person name="Chong C.S."/>
        </authorList>
    </citation>
    <scope>NUCLEOTIDE SEQUENCE [LARGE SCALE GENOMIC DNA]</scope>
    <source>
        <strain evidence="2 3">KMM 6058</strain>
    </source>
</reference>
<dbReference type="STRING" id="296218.AWN68_15535"/>
<sequence>MIDDIFFKRFTMEELTKLKSYIERIKTQRESKLPTEIKESDVSIRCKDFLLGLEIDSWPQLEDFSENEIKKAKNMGTKIFREISKELRKRGLKLKIEG</sequence>
<name>A0A150XUF8_9BACT</name>
<evidence type="ECO:0000259" key="1">
    <source>
        <dbReference type="Pfam" id="PF03118"/>
    </source>
</evidence>
<gene>
    <name evidence="2" type="ORF">AWN68_15535</name>
</gene>
<dbReference type="GO" id="GO:0006351">
    <property type="term" value="P:DNA-templated transcription"/>
    <property type="evidence" value="ECO:0007669"/>
    <property type="project" value="InterPro"/>
</dbReference>
<evidence type="ECO:0000313" key="3">
    <source>
        <dbReference type="Proteomes" id="UP000075615"/>
    </source>
</evidence>
<accession>A0A150XUF8</accession>
<comment type="caution">
    <text evidence="2">The sequence shown here is derived from an EMBL/GenBank/DDBJ whole genome shotgun (WGS) entry which is preliminary data.</text>
</comment>
<dbReference type="GO" id="GO:0003899">
    <property type="term" value="F:DNA-directed RNA polymerase activity"/>
    <property type="evidence" value="ECO:0007669"/>
    <property type="project" value="InterPro"/>
</dbReference>